<evidence type="ECO:0000313" key="3">
    <source>
        <dbReference type="Proteomes" id="UP000663848"/>
    </source>
</evidence>
<accession>A0A822ABX6</accession>
<dbReference type="EMBL" id="CAJOBR010033143">
    <property type="protein sequence ID" value="CAF5001975.1"/>
    <property type="molecule type" value="Genomic_DNA"/>
</dbReference>
<dbReference type="PANTHER" id="PTHR11139:SF9">
    <property type="entry name" value="SERINE_THREONINE-PROTEIN KINASE MTOR"/>
    <property type="match status" value="1"/>
</dbReference>
<proteinExistence type="predicted"/>
<dbReference type="AlphaFoldDB" id="A0A822ABX6"/>
<dbReference type="InterPro" id="IPR003151">
    <property type="entry name" value="PIK-rel_kinase_FAT"/>
</dbReference>
<feature type="domain" description="PIK-related kinase FAT" evidence="1">
    <location>
        <begin position="135"/>
        <end position="210"/>
    </location>
</feature>
<feature type="non-terminal residue" evidence="2">
    <location>
        <position position="1"/>
    </location>
</feature>
<dbReference type="Pfam" id="PF02259">
    <property type="entry name" value="FAT"/>
    <property type="match status" value="1"/>
</dbReference>
<dbReference type="GO" id="GO:0016242">
    <property type="term" value="P:negative regulation of macroautophagy"/>
    <property type="evidence" value="ECO:0007669"/>
    <property type="project" value="TreeGrafter"/>
</dbReference>
<dbReference type="GO" id="GO:0005634">
    <property type="term" value="C:nucleus"/>
    <property type="evidence" value="ECO:0007669"/>
    <property type="project" value="TreeGrafter"/>
</dbReference>
<comment type="caution">
    <text evidence="2">The sequence shown here is derived from an EMBL/GenBank/DDBJ whole genome shotgun (WGS) entry which is preliminary data.</text>
</comment>
<gene>
    <name evidence="2" type="ORF">QYT958_LOCUS38217</name>
</gene>
<dbReference type="GO" id="GO:0004674">
    <property type="term" value="F:protein serine/threonine kinase activity"/>
    <property type="evidence" value="ECO:0007669"/>
    <property type="project" value="TreeGrafter"/>
</dbReference>
<dbReference type="GO" id="GO:0038202">
    <property type="term" value="P:TORC1 signaling"/>
    <property type="evidence" value="ECO:0007669"/>
    <property type="project" value="TreeGrafter"/>
</dbReference>
<dbReference type="GO" id="GO:0031932">
    <property type="term" value="C:TORC2 complex"/>
    <property type="evidence" value="ECO:0007669"/>
    <property type="project" value="TreeGrafter"/>
</dbReference>
<dbReference type="Proteomes" id="UP000663848">
    <property type="component" value="Unassembled WGS sequence"/>
</dbReference>
<organism evidence="2 3">
    <name type="scientific">Rotaria socialis</name>
    <dbReference type="NCBI Taxonomy" id="392032"/>
    <lineage>
        <taxon>Eukaryota</taxon>
        <taxon>Metazoa</taxon>
        <taxon>Spiralia</taxon>
        <taxon>Gnathifera</taxon>
        <taxon>Rotifera</taxon>
        <taxon>Eurotatoria</taxon>
        <taxon>Bdelloidea</taxon>
        <taxon>Philodinida</taxon>
        <taxon>Philodinidae</taxon>
        <taxon>Rotaria</taxon>
    </lineage>
</organism>
<evidence type="ECO:0000259" key="1">
    <source>
        <dbReference type="Pfam" id="PF02259"/>
    </source>
</evidence>
<dbReference type="GO" id="GO:0005737">
    <property type="term" value="C:cytoplasm"/>
    <property type="evidence" value="ECO:0007669"/>
    <property type="project" value="TreeGrafter"/>
</dbReference>
<sequence length="212" mass="24542">ISINHELQQSEAAYGALQYAKHHNIKIKGLWYEKLNQWERALRNYDFLKTNDSSNMDIHLGRMRCMQALGSWSELRELATQIWDITETLRDEQPVSLLPFSTSLIDRTSSSTVFNSHQGMVNGRELKKYLQQKIAPMATRAAWSLGDMPDLEKYYIHIPDTKFEGAYYRAVDAIRNDNFRQAQDSIDLARELLDVELTTLANESYNRAYSGN</sequence>
<dbReference type="InterPro" id="IPR016024">
    <property type="entry name" value="ARM-type_fold"/>
</dbReference>
<dbReference type="InterPro" id="IPR050517">
    <property type="entry name" value="DDR_Repair_Kinase"/>
</dbReference>
<dbReference type="PANTHER" id="PTHR11139">
    <property type="entry name" value="ATAXIA TELANGIECTASIA MUTATED ATM -RELATED"/>
    <property type="match status" value="1"/>
</dbReference>
<dbReference type="GO" id="GO:0031931">
    <property type="term" value="C:TORC1 complex"/>
    <property type="evidence" value="ECO:0007669"/>
    <property type="project" value="TreeGrafter"/>
</dbReference>
<protein>
    <recommendedName>
        <fullName evidence="1">PIK-related kinase FAT domain-containing protein</fullName>
    </recommendedName>
</protein>
<reference evidence="2" key="1">
    <citation type="submission" date="2021-02" db="EMBL/GenBank/DDBJ databases">
        <authorList>
            <person name="Nowell W R."/>
        </authorList>
    </citation>
    <scope>NUCLEOTIDE SEQUENCE</scope>
</reference>
<evidence type="ECO:0000313" key="2">
    <source>
        <dbReference type="EMBL" id="CAF5001975.1"/>
    </source>
</evidence>
<dbReference type="SUPFAM" id="SSF48371">
    <property type="entry name" value="ARM repeat"/>
    <property type="match status" value="1"/>
</dbReference>
<name>A0A822ABX6_9BILA</name>